<reference evidence="1" key="1">
    <citation type="submission" date="2018-02" db="EMBL/GenBank/DDBJ databases">
        <title>Rhizophora mucronata_Transcriptome.</title>
        <authorList>
            <person name="Meera S.P."/>
            <person name="Sreeshan A."/>
            <person name="Augustine A."/>
        </authorList>
    </citation>
    <scope>NUCLEOTIDE SEQUENCE</scope>
    <source>
        <tissue evidence="1">Leaf</tissue>
    </source>
</reference>
<sequence>MVLLGPDHGCSWWDIFPFGVMGGCLKWLEPSICAFMLTCNCL</sequence>
<name>A0A2P2IQL1_RHIMU</name>
<protein>
    <submittedName>
        <fullName evidence="1">Uncharacterized protein</fullName>
    </submittedName>
</protein>
<proteinExistence type="predicted"/>
<evidence type="ECO:0000313" key="1">
    <source>
        <dbReference type="EMBL" id="MBW83486.1"/>
    </source>
</evidence>
<accession>A0A2P2IQL1</accession>
<dbReference type="EMBL" id="GGEC01003003">
    <property type="protein sequence ID" value="MBW83486.1"/>
    <property type="molecule type" value="Transcribed_RNA"/>
</dbReference>
<organism evidence="1">
    <name type="scientific">Rhizophora mucronata</name>
    <name type="common">Asiatic mangrove</name>
    <dbReference type="NCBI Taxonomy" id="61149"/>
    <lineage>
        <taxon>Eukaryota</taxon>
        <taxon>Viridiplantae</taxon>
        <taxon>Streptophyta</taxon>
        <taxon>Embryophyta</taxon>
        <taxon>Tracheophyta</taxon>
        <taxon>Spermatophyta</taxon>
        <taxon>Magnoliopsida</taxon>
        <taxon>eudicotyledons</taxon>
        <taxon>Gunneridae</taxon>
        <taxon>Pentapetalae</taxon>
        <taxon>rosids</taxon>
        <taxon>fabids</taxon>
        <taxon>Malpighiales</taxon>
        <taxon>Rhizophoraceae</taxon>
        <taxon>Rhizophora</taxon>
    </lineage>
</organism>
<dbReference type="AlphaFoldDB" id="A0A2P2IQL1"/>